<evidence type="ECO:0000313" key="6">
    <source>
        <dbReference type="Proteomes" id="UP000198761"/>
    </source>
</evidence>
<dbReference type="InterPro" id="IPR000683">
    <property type="entry name" value="Gfo/Idh/MocA-like_OxRdtase_N"/>
</dbReference>
<comment type="similarity">
    <text evidence="1">Belongs to the Gfo/Idh/MocA family.</text>
</comment>
<sequence>MIRYAVIGAGWISQEAFMPAVAATGNSRMQAIVSGSPEGARRLAAFHDVPEVLGYADYDALIASNRIDAVYIALPNSLHADYAIRALRAGKHVMVEKPLATTLAEGDAMIAAAQESGAFLMTAYRLHNEPGTHALLETVRSGQIGAPVYFASTFGFQAQPGNHRLQAGHWGGPLQDVGVYCLNAARHVFGAEPISVQAMASRPPQDARFTEIDASLAVTLRFPGERLAQFFCSFGSEMSETIRILGTAGEIVVDPAFRFESAMTFQIRKAGGVTERAFPHVDHFAGQIAYFSDCILQGVPPEADGHEGQSDMRVLLAIEEAARTGATIPLAPQPFRHDITPDMLRSFPTTHKRLLL</sequence>
<dbReference type="Gene3D" id="3.30.360.10">
    <property type="entry name" value="Dihydrodipicolinate Reductase, domain 2"/>
    <property type="match status" value="1"/>
</dbReference>
<dbReference type="PANTHER" id="PTHR22604:SF105">
    <property type="entry name" value="TRANS-1,2-DIHYDROBENZENE-1,2-DIOL DEHYDROGENASE"/>
    <property type="match status" value="1"/>
</dbReference>
<dbReference type="GO" id="GO:0016491">
    <property type="term" value="F:oxidoreductase activity"/>
    <property type="evidence" value="ECO:0007669"/>
    <property type="project" value="UniProtKB-KW"/>
</dbReference>
<feature type="domain" description="GFO/IDH/MocA-like oxidoreductase" evidence="4">
    <location>
        <begin position="135"/>
        <end position="251"/>
    </location>
</feature>
<dbReference type="InterPro" id="IPR036291">
    <property type="entry name" value="NAD(P)-bd_dom_sf"/>
</dbReference>
<dbReference type="Pfam" id="PF01408">
    <property type="entry name" value="GFO_IDH_MocA"/>
    <property type="match status" value="1"/>
</dbReference>
<name>A0A1H7Y4J1_9RHOB</name>
<accession>A0A1H7Y4J1</accession>
<dbReference type="SUPFAM" id="SSF51735">
    <property type="entry name" value="NAD(P)-binding Rossmann-fold domains"/>
    <property type="match status" value="1"/>
</dbReference>
<feature type="domain" description="Gfo/Idh/MocA-like oxidoreductase N-terminal" evidence="3">
    <location>
        <begin position="2"/>
        <end position="123"/>
    </location>
</feature>
<dbReference type="GO" id="GO:0000166">
    <property type="term" value="F:nucleotide binding"/>
    <property type="evidence" value="ECO:0007669"/>
    <property type="project" value="InterPro"/>
</dbReference>
<keyword evidence="2" id="KW-0560">Oxidoreductase</keyword>
<dbReference type="STRING" id="933059.SAMN04488103_10160"/>
<dbReference type="PRINTS" id="PR01775">
    <property type="entry name" value="GLFROXRDTASE"/>
</dbReference>
<evidence type="ECO:0000256" key="2">
    <source>
        <dbReference type="ARBA" id="ARBA00023002"/>
    </source>
</evidence>
<dbReference type="Gene3D" id="3.40.50.720">
    <property type="entry name" value="NAD(P)-binding Rossmann-like Domain"/>
    <property type="match status" value="1"/>
</dbReference>
<dbReference type="Pfam" id="PF22725">
    <property type="entry name" value="GFO_IDH_MocA_C3"/>
    <property type="match status" value="1"/>
</dbReference>
<dbReference type="PANTHER" id="PTHR22604">
    <property type="entry name" value="OXIDOREDUCTASES"/>
    <property type="match status" value="1"/>
</dbReference>
<reference evidence="5 6" key="1">
    <citation type="submission" date="2016-10" db="EMBL/GenBank/DDBJ databases">
        <authorList>
            <person name="de Groot N.N."/>
        </authorList>
    </citation>
    <scope>NUCLEOTIDE SEQUENCE [LARGE SCALE GENOMIC DNA]</scope>
    <source>
        <strain evidence="5 6">DSM 3857</strain>
    </source>
</reference>
<protein>
    <submittedName>
        <fullName evidence="5">Predicted dehydrogenase</fullName>
    </submittedName>
</protein>
<keyword evidence="6" id="KW-1185">Reference proteome</keyword>
<evidence type="ECO:0000259" key="3">
    <source>
        <dbReference type="Pfam" id="PF01408"/>
    </source>
</evidence>
<dbReference type="AlphaFoldDB" id="A0A1H7Y4J1"/>
<evidence type="ECO:0000313" key="5">
    <source>
        <dbReference type="EMBL" id="SEM40794.1"/>
    </source>
</evidence>
<evidence type="ECO:0000259" key="4">
    <source>
        <dbReference type="Pfam" id="PF22725"/>
    </source>
</evidence>
<organism evidence="5 6">
    <name type="scientific">Gemmobacter aquatilis</name>
    <dbReference type="NCBI Taxonomy" id="933059"/>
    <lineage>
        <taxon>Bacteria</taxon>
        <taxon>Pseudomonadati</taxon>
        <taxon>Pseudomonadota</taxon>
        <taxon>Alphaproteobacteria</taxon>
        <taxon>Rhodobacterales</taxon>
        <taxon>Paracoccaceae</taxon>
        <taxon>Gemmobacter</taxon>
    </lineage>
</organism>
<dbReference type="InterPro" id="IPR050984">
    <property type="entry name" value="Gfo/Idh/MocA_domain"/>
</dbReference>
<gene>
    <name evidence="5" type="ORF">SAMN04488103_10160</name>
</gene>
<proteinExistence type="inferred from homology"/>
<dbReference type="EMBL" id="FOCE01000001">
    <property type="protein sequence ID" value="SEM40794.1"/>
    <property type="molecule type" value="Genomic_DNA"/>
</dbReference>
<dbReference type="Proteomes" id="UP000198761">
    <property type="component" value="Unassembled WGS sequence"/>
</dbReference>
<dbReference type="OrthoDB" id="9815825at2"/>
<dbReference type="InterPro" id="IPR055170">
    <property type="entry name" value="GFO_IDH_MocA-like_dom"/>
</dbReference>
<evidence type="ECO:0000256" key="1">
    <source>
        <dbReference type="ARBA" id="ARBA00010928"/>
    </source>
</evidence>
<dbReference type="SUPFAM" id="SSF55347">
    <property type="entry name" value="Glyceraldehyde-3-phosphate dehydrogenase-like, C-terminal domain"/>
    <property type="match status" value="1"/>
</dbReference>
<dbReference type="RefSeq" id="WP_091295066.1">
    <property type="nucleotide sequence ID" value="NZ_FOCE01000001.1"/>
</dbReference>
<dbReference type="InterPro" id="IPR008354">
    <property type="entry name" value="Glc-Fru_OxRdtase_bac"/>
</dbReference>